<reference evidence="2" key="3">
    <citation type="submission" date="2019-09" db="EMBL/GenBank/DDBJ databases">
        <title>Co-occurence of chitin degradation, pigmentation and bioactivity in marine Pseudoalteromonas.</title>
        <authorList>
            <person name="Sonnenschein E.C."/>
            <person name="Bech P.K."/>
        </authorList>
    </citation>
    <scope>NUCLEOTIDE SEQUENCE</scope>
    <source>
        <strain evidence="2">S2231</strain>
        <strain evidence="3">S2233</strain>
    </source>
</reference>
<dbReference type="OrthoDB" id="6291842at2"/>
<reference evidence="2 4" key="1">
    <citation type="submission" date="2017-12" db="EMBL/GenBank/DDBJ databases">
        <authorList>
            <person name="Paulsen S."/>
            <person name="Gram L.K."/>
        </authorList>
    </citation>
    <scope>NUCLEOTIDE SEQUENCE [LARGE SCALE GENOMIC DNA]</scope>
    <source>
        <strain evidence="2 4">S2231</strain>
        <strain evidence="1">S2233</strain>
    </source>
</reference>
<evidence type="ECO:0000313" key="4">
    <source>
        <dbReference type="Proteomes" id="UP000307706"/>
    </source>
</evidence>
<evidence type="ECO:0000313" key="3">
    <source>
        <dbReference type="Proteomes" id="UP000305730"/>
    </source>
</evidence>
<name>A0A5S3XJC2_9GAMM</name>
<reference evidence="4" key="2">
    <citation type="submission" date="2019-06" db="EMBL/GenBank/DDBJ databases">
        <title>Co-occurence of chitin degradation, pigmentation and bioactivity in marine Pseudoalteromonas.</title>
        <authorList>
            <person name="Sonnenschein E.C."/>
            <person name="Bech P.K."/>
        </authorList>
    </citation>
    <scope>NUCLEOTIDE SEQUENCE [LARGE SCALE GENOMIC DNA]</scope>
    <source>
        <strain evidence="4">S2231</strain>
        <strain evidence="1">S2233</strain>
    </source>
</reference>
<dbReference type="EMBL" id="PNCL01000123">
    <property type="protein sequence ID" value="TMP54501.1"/>
    <property type="molecule type" value="Genomic_DNA"/>
</dbReference>
<organism evidence="2 4">
    <name type="scientific">Pseudoalteromonas citrea</name>
    <dbReference type="NCBI Taxonomy" id="43655"/>
    <lineage>
        <taxon>Bacteria</taxon>
        <taxon>Pseudomonadati</taxon>
        <taxon>Pseudomonadota</taxon>
        <taxon>Gammaproteobacteria</taxon>
        <taxon>Alteromonadales</taxon>
        <taxon>Pseudoalteromonadaceae</taxon>
        <taxon>Pseudoalteromonas</taxon>
    </lineage>
</organism>
<evidence type="ECO:0000313" key="2">
    <source>
        <dbReference type="EMBL" id="TMP54501.1"/>
    </source>
</evidence>
<dbReference type="RefSeq" id="WP_138594603.1">
    <property type="nucleotide sequence ID" value="NZ_PNCK01000008.1"/>
</dbReference>
<protein>
    <submittedName>
        <fullName evidence="2">Uncharacterized protein</fullName>
    </submittedName>
</protein>
<sequence length="142" mass="16068">MSCYYNEIQGMCIEGNFWQVNPVTGANWTAESAAEYIASYEPKEIDQLQVNKGEAVERIKAAVAKRLTSTFWRVERAQERLELAKLGSNDALIVAATETLQSELLMREKLREASNLAELDVADITDINELNLFNFIPEEYMG</sequence>
<evidence type="ECO:0000313" key="1">
    <source>
        <dbReference type="EMBL" id="TMP46415.1"/>
    </source>
</evidence>
<dbReference type="Proteomes" id="UP000305730">
    <property type="component" value="Unassembled WGS sequence"/>
</dbReference>
<proteinExistence type="predicted"/>
<dbReference type="EMBL" id="PNCK01000008">
    <property type="protein sequence ID" value="TMP46415.1"/>
    <property type="molecule type" value="Genomic_DNA"/>
</dbReference>
<gene>
    <name evidence="2" type="ORF">CWB96_19225</name>
    <name evidence="1" type="ORF">CWB97_02040</name>
</gene>
<dbReference type="AlphaFoldDB" id="A0A5S3XJC2"/>
<dbReference type="Proteomes" id="UP000307706">
    <property type="component" value="Unassembled WGS sequence"/>
</dbReference>
<comment type="caution">
    <text evidence="2">The sequence shown here is derived from an EMBL/GenBank/DDBJ whole genome shotgun (WGS) entry which is preliminary data.</text>
</comment>
<keyword evidence="3" id="KW-1185">Reference proteome</keyword>
<accession>A0A5S3XJC2</accession>